<dbReference type="OMA" id="VHCTYSQ"/>
<dbReference type="SMART" id="SM00450">
    <property type="entry name" value="RHOD"/>
    <property type="match status" value="1"/>
</dbReference>
<organism evidence="3">
    <name type="scientific">Chlorella variabilis</name>
    <name type="common">Green alga</name>
    <dbReference type="NCBI Taxonomy" id="554065"/>
    <lineage>
        <taxon>Eukaryota</taxon>
        <taxon>Viridiplantae</taxon>
        <taxon>Chlorophyta</taxon>
        <taxon>core chlorophytes</taxon>
        <taxon>Trebouxiophyceae</taxon>
        <taxon>Chlorellales</taxon>
        <taxon>Chlorellaceae</taxon>
        <taxon>Chlorella clade</taxon>
        <taxon>Chlorella</taxon>
    </lineage>
</organism>
<evidence type="ECO:0000313" key="2">
    <source>
        <dbReference type="EMBL" id="EFN57375.1"/>
    </source>
</evidence>
<dbReference type="RefSeq" id="XP_005849477.1">
    <property type="nucleotide sequence ID" value="XM_005849415.1"/>
</dbReference>
<evidence type="ECO:0000313" key="3">
    <source>
        <dbReference type="Proteomes" id="UP000008141"/>
    </source>
</evidence>
<protein>
    <recommendedName>
        <fullName evidence="1">Rhodanese domain-containing protein</fullName>
    </recommendedName>
</protein>
<dbReference type="PROSITE" id="PS50206">
    <property type="entry name" value="RHODANESE_3"/>
    <property type="match status" value="1"/>
</dbReference>
<dbReference type="GO" id="GO:0005737">
    <property type="term" value="C:cytoplasm"/>
    <property type="evidence" value="ECO:0007669"/>
    <property type="project" value="TreeGrafter"/>
</dbReference>
<dbReference type="eggNOG" id="KOG3772">
    <property type="taxonomic scope" value="Eukaryota"/>
</dbReference>
<keyword evidence="3" id="KW-1185">Reference proteome</keyword>
<reference evidence="2 3" key="1">
    <citation type="journal article" date="2010" name="Plant Cell">
        <title>The Chlorella variabilis NC64A genome reveals adaptation to photosymbiosis, coevolution with viruses, and cryptic sex.</title>
        <authorList>
            <person name="Blanc G."/>
            <person name="Duncan G."/>
            <person name="Agarkova I."/>
            <person name="Borodovsky M."/>
            <person name="Gurnon J."/>
            <person name="Kuo A."/>
            <person name="Lindquist E."/>
            <person name="Lucas S."/>
            <person name="Pangilinan J."/>
            <person name="Polle J."/>
            <person name="Salamov A."/>
            <person name="Terry A."/>
            <person name="Yamada T."/>
            <person name="Dunigan D.D."/>
            <person name="Grigoriev I.V."/>
            <person name="Claverie J.M."/>
            <person name="Van Etten J.L."/>
        </authorList>
    </citation>
    <scope>NUCLEOTIDE SEQUENCE [LARGE SCALE GENOMIC DNA]</scope>
    <source>
        <strain evidence="2 3">NC64A</strain>
    </source>
</reference>
<proteinExistence type="predicted"/>
<dbReference type="OrthoDB" id="102559at2759"/>
<dbReference type="Gene3D" id="3.40.250.10">
    <property type="entry name" value="Rhodanese-like domain"/>
    <property type="match status" value="1"/>
</dbReference>
<dbReference type="Pfam" id="PF00581">
    <property type="entry name" value="Rhodanese"/>
    <property type="match status" value="1"/>
</dbReference>
<dbReference type="PANTHER" id="PTHR10828:SF38">
    <property type="entry name" value="ARSENICAL-RESISTANCE PROTEIN 2-RELATED"/>
    <property type="match status" value="1"/>
</dbReference>
<dbReference type="PANTHER" id="PTHR10828">
    <property type="entry name" value="M-PHASE INDUCER PHOSPHATASE DUAL SPECIFICITY PHOSPHATASE CDC25"/>
    <property type="match status" value="1"/>
</dbReference>
<dbReference type="InParanoid" id="E1Z8P6"/>
<evidence type="ECO:0000259" key="1">
    <source>
        <dbReference type="PROSITE" id="PS50206"/>
    </source>
</evidence>
<dbReference type="EMBL" id="GL433839">
    <property type="protein sequence ID" value="EFN57375.1"/>
    <property type="molecule type" value="Genomic_DNA"/>
</dbReference>
<dbReference type="SUPFAM" id="SSF52821">
    <property type="entry name" value="Rhodanese/Cell cycle control phosphatase"/>
    <property type="match status" value="1"/>
</dbReference>
<dbReference type="InterPro" id="IPR001763">
    <property type="entry name" value="Rhodanese-like_dom"/>
</dbReference>
<feature type="domain" description="Rhodanese" evidence="1">
    <location>
        <begin position="25"/>
        <end position="125"/>
    </location>
</feature>
<dbReference type="GeneID" id="17357054"/>
<dbReference type="Proteomes" id="UP000008141">
    <property type="component" value="Unassembled WGS sequence"/>
</dbReference>
<name>E1Z8P6_CHLVA</name>
<dbReference type="GO" id="GO:0004725">
    <property type="term" value="F:protein tyrosine phosphatase activity"/>
    <property type="evidence" value="ECO:0007669"/>
    <property type="project" value="TreeGrafter"/>
</dbReference>
<dbReference type="STRING" id="554065.E1Z8P6"/>
<dbReference type="AlphaFoldDB" id="E1Z8P6"/>
<dbReference type="GO" id="GO:0005634">
    <property type="term" value="C:nucleus"/>
    <property type="evidence" value="ECO:0007669"/>
    <property type="project" value="TreeGrafter"/>
</dbReference>
<dbReference type="InterPro" id="IPR036873">
    <property type="entry name" value="Rhodanese-like_dom_sf"/>
</dbReference>
<gene>
    <name evidence="2" type="ORF">CHLNCDRAFT_142765</name>
</gene>
<accession>E1Z8P6</accession>
<dbReference type="KEGG" id="cvr:CHLNCDRAFT_142765"/>
<sequence>MSTTAAVGLLAPARVKALLRGAEGGEDKVLVIDVRDSDFAGGHIRGAVNIAAETFCDDNRVDELVALCQGMDTVVLHCFLSQQRGPFCAQRLAERMEEAGGAHPEVCVMAGGWRRFRRELKEDDYDLVEDYVD</sequence>